<dbReference type="AlphaFoldDB" id="A0A6C0KJT1"/>
<proteinExistence type="predicted"/>
<accession>A0A6C0KJT1</accession>
<protein>
    <submittedName>
        <fullName evidence="1">Uncharacterized protein</fullName>
    </submittedName>
</protein>
<name>A0A6C0KJT1_9ZZZZ</name>
<dbReference type="EMBL" id="MN740925">
    <property type="protein sequence ID" value="QHU18205.1"/>
    <property type="molecule type" value="Genomic_DNA"/>
</dbReference>
<organism evidence="1">
    <name type="scientific">viral metagenome</name>
    <dbReference type="NCBI Taxonomy" id="1070528"/>
    <lineage>
        <taxon>unclassified sequences</taxon>
        <taxon>metagenomes</taxon>
        <taxon>organismal metagenomes</taxon>
    </lineage>
</organism>
<sequence length="315" mass="37163">MEPEAQCSSIKSKKNASLRCPNLATRGEFCAKHCKSRIPWTGKMITKVKHVPFTKRQKVAAEKIMKFWKIYGRRALRRRHGPTLFIPTLSNNDKDIYTFDPIATIPLAYHFSFVDEKQHIWTFDMRFLLQLLQYGKELVNPFSQERISENTIKRLQTISQNLRKHKVPIVYMDTDELSPEQIWNQKVLDVFLKLTSLGYGVNMLWFENMTIRLHQRFYRKLYDLWTIHLRLTPEEKEQIVPGHLGGRTPLFRCNPTIIESQMHELRWWRKQNLNLMNAFLSRGQDKTIQGCGALYVLTALAQTLPKIAEVYPWLV</sequence>
<evidence type="ECO:0000313" key="1">
    <source>
        <dbReference type="EMBL" id="QHU18205.1"/>
    </source>
</evidence>
<reference evidence="1" key="1">
    <citation type="journal article" date="2020" name="Nature">
        <title>Giant virus diversity and host interactions through global metagenomics.</title>
        <authorList>
            <person name="Schulz F."/>
            <person name="Roux S."/>
            <person name="Paez-Espino D."/>
            <person name="Jungbluth S."/>
            <person name="Walsh D.A."/>
            <person name="Denef V.J."/>
            <person name="McMahon K.D."/>
            <person name="Konstantinidis K.T."/>
            <person name="Eloe-Fadrosh E.A."/>
            <person name="Kyrpides N.C."/>
            <person name="Woyke T."/>
        </authorList>
    </citation>
    <scope>NUCLEOTIDE SEQUENCE</scope>
    <source>
        <strain evidence="1">GVMAG-S-3300013006-138</strain>
    </source>
</reference>